<evidence type="ECO:0000256" key="2">
    <source>
        <dbReference type="SAM" id="SignalP"/>
    </source>
</evidence>
<dbReference type="OrthoDB" id="10618947at2759"/>
<keyword evidence="4" id="KW-1185">Reference proteome</keyword>
<evidence type="ECO:0000313" key="4">
    <source>
        <dbReference type="Proteomes" id="UP001652700"/>
    </source>
</evidence>
<feature type="coiled-coil region" evidence="1">
    <location>
        <begin position="185"/>
        <end position="219"/>
    </location>
</feature>
<protein>
    <submittedName>
        <fullName evidence="5">Uncharacterized protein LOC114333577 isoform X2</fullName>
    </submittedName>
</protein>
<accession>A0A6P7G2J6</accession>
<dbReference type="EnsemblMetazoa" id="XM_028283472.1">
    <property type="protein sequence ID" value="XP_028139273.1"/>
    <property type="gene ID" value="LOC114333577"/>
</dbReference>
<dbReference type="AlphaFoldDB" id="A0A6P7G2J6"/>
<dbReference type="Proteomes" id="UP001652700">
    <property type="component" value="Unplaced"/>
</dbReference>
<dbReference type="RefSeq" id="XP_028139273.1">
    <property type="nucleotide sequence ID" value="XM_028283472.1"/>
</dbReference>
<feature type="signal peptide" evidence="2">
    <location>
        <begin position="1"/>
        <end position="20"/>
    </location>
</feature>
<keyword evidence="1" id="KW-0175">Coiled coil</keyword>
<proteinExistence type="predicted"/>
<reference evidence="5" key="1">
    <citation type="submission" date="2025-04" db="UniProtKB">
        <authorList>
            <consortium name="RefSeq"/>
        </authorList>
    </citation>
    <scope>IDENTIFICATION</scope>
    <source>
        <tissue evidence="5">Whole insect</tissue>
    </source>
</reference>
<gene>
    <name evidence="5" type="primary">LOC114333577</name>
</gene>
<organism evidence="5">
    <name type="scientific">Diabrotica virgifera virgifera</name>
    <name type="common">western corn rootworm</name>
    <dbReference type="NCBI Taxonomy" id="50390"/>
    <lineage>
        <taxon>Eukaryota</taxon>
        <taxon>Metazoa</taxon>
        <taxon>Ecdysozoa</taxon>
        <taxon>Arthropoda</taxon>
        <taxon>Hexapoda</taxon>
        <taxon>Insecta</taxon>
        <taxon>Pterygota</taxon>
        <taxon>Neoptera</taxon>
        <taxon>Endopterygota</taxon>
        <taxon>Coleoptera</taxon>
        <taxon>Polyphaga</taxon>
        <taxon>Cucujiformia</taxon>
        <taxon>Chrysomeloidea</taxon>
        <taxon>Chrysomelidae</taxon>
        <taxon>Galerucinae</taxon>
        <taxon>Diabroticina</taxon>
        <taxon>Diabroticites</taxon>
        <taxon>Diabrotica</taxon>
    </lineage>
</organism>
<sequence>MNKLAVFTLLFAIGFQSSAGFRAGFRYNRDVQVMVPAGPVTLEAQPAVQTLEAKLPAVQTLEARPLSIQTLEAHLPEIQTLEARPEVQTLEARPAIATLEARPEVSTLELRPEVSTLELSPEVSTPEHKLTVNDKLAMIKQWVEEQANKPISRLRLKENRQSVVDLENKVLPAIQKLKADASHAIDTIKQKVKGQEAQAERTKRAMKQLNRQTRAIKKH</sequence>
<dbReference type="GeneID" id="114333577"/>
<feature type="chain" id="PRO_5028199623" evidence="2">
    <location>
        <begin position="21"/>
        <end position="219"/>
    </location>
</feature>
<reference evidence="3" key="2">
    <citation type="submission" date="2025-05" db="UniProtKB">
        <authorList>
            <consortium name="EnsemblMetazoa"/>
        </authorList>
    </citation>
    <scope>IDENTIFICATION</scope>
</reference>
<evidence type="ECO:0000256" key="1">
    <source>
        <dbReference type="SAM" id="Coils"/>
    </source>
</evidence>
<keyword evidence="2" id="KW-0732">Signal</keyword>
<evidence type="ECO:0000313" key="5">
    <source>
        <dbReference type="RefSeq" id="XP_028139273.1"/>
    </source>
</evidence>
<name>A0A6P7G2J6_DIAVI</name>
<evidence type="ECO:0000313" key="3">
    <source>
        <dbReference type="EnsemblMetazoa" id="XP_028139273.1"/>
    </source>
</evidence>